<dbReference type="AlphaFoldDB" id="A0A914GS60"/>
<keyword evidence="1" id="KW-0472">Membrane</keyword>
<evidence type="ECO:0000256" key="1">
    <source>
        <dbReference type="SAM" id="Phobius"/>
    </source>
</evidence>
<accession>A0A914GS60</accession>
<evidence type="ECO:0000313" key="2">
    <source>
        <dbReference type="Proteomes" id="UP000887572"/>
    </source>
</evidence>
<feature type="transmembrane region" description="Helical" evidence="1">
    <location>
        <begin position="12"/>
        <end position="32"/>
    </location>
</feature>
<sequence length="130" mass="15098">MATSMFVKRLLANASCFGLLLLYVMLGGLLFLRFEREQSLRERDDLIRRKSECIRHFLRIEIAPDSNRSGSPTSSAERITEHCLFGIVDPTEGRRRQSWNYRNALLYGFGILTTLGKSRAYRIHFIIKEL</sequence>
<evidence type="ECO:0000313" key="3">
    <source>
        <dbReference type="WBParaSite" id="Gr19_v10_g10272.t1"/>
    </source>
</evidence>
<keyword evidence="1" id="KW-0812">Transmembrane</keyword>
<reference evidence="3" key="1">
    <citation type="submission" date="2022-11" db="UniProtKB">
        <authorList>
            <consortium name="WormBaseParasite"/>
        </authorList>
    </citation>
    <scope>IDENTIFICATION</scope>
</reference>
<dbReference type="SUPFAM" id="SSF81324">
    <property type="entry name" value="Voltage-gated potassium channels"/>
    <property type="match status" value="1"/>
</dbReference>
<dbReference type="WBParaSite" id="Gr19_v10_g10272.t1">
    <property type="protein sequence ID" value="Gr19_v10_g10272.t1"/>
    <property type="gene ID" value="Gr19_v10_g10272"/>
</dbReference>
<dbReference type="Gene3D" id="1.10.287.70">
    <property type="match status" value="1"/>
</dbReference>
<keyword evidence="2" id="KW-1185">Reference proteome</keyword>
<keyword evidence="1" id="KW-1133">Transmembrane helix</keyword>
<dbReference type="Proteomes" id="UP000887572">
    <property type="component" value="Unplaced"/>
</dbReference>
<proteinExistence type="predicted"/>
<protein>
    <submittedName>
        <fullName evidence="3">Potassium channel domain-containing protein</fullName>
    </submittedName>
</protein>
<name>A0A914GS60_GLORO</name>
<organism evidence="2 3">
    <name type="scientific">Globodera rostochiensis</name>
    <name type="common">Golden nematode worm</name>
    <name type="synonym">Heterodera rostochiensis</name>
    <dbReference type="NCBI Taxonomy" id="31243"/>
    <lineage>
        <taxon>Eukaryota</taxon>
        <taxon>Metazoa</taxon>
        <taxon>Ecdysozoa</taxon>
        <taxon>Nematoda</taxon>
        <taxon>Chromadorea</taxon>
        <taxon>Rhabditida</taxon>
        <taxon>Tylenchina</taxon>
        <taxon>Tylenchomorpha</taxon>
        <taxon>Tylenchoidea</taxon>
        <taxon>Heteroderidae</taxon>
        <taxon>Heteroderinae</taxon>
        <taxon>Globodera</taxon>
    </lineage>
</organism>